<feature type="transmembrane region" description="Helical" evidence="1">
    <location>
        <begin position="88"/>
        <end position="108"/>
    </location>
</feature>
<sequence length="112" mass="12386">MVSEVEETARNHTEFDEDCMESVVKPLRCSAAKHPVRNDIHVVRVVCSSTGIDSVLIHNSSKKKIIAITLLADFTVFAFLGVGEDGCFRSLLFCFMVGLVIQPSFFCCDEAL</sequence>
<keyword evidence="3" id="KW-1185">Reference proteome</keyword>
<dbReference type="AlphaFoldDB" id="A0A8X6VXR5"/>
<keyword evidence="1" id="KW-0472">Membrane</keyword>
<accession>A0A8X6VXR5</accession>
<dbReference type="EMBL" id="BMAU01021369">
    <property type="protein sequence ID" value="GFY24321.1"/>
    <property type="molecule type" value="Genomic_DNA"/>
</dbReference>
<gene>
    <name evidence="2" type="ORF">TNCV_1013701</name>
</gene>
<dbReference type="Proteomes" id="UP000887159">
    <property type="component" value="Unassembled WGS sequence"/>
</dbReference>
<comment type="caution">
    <text evidence="2">The sequence shown here is derived from an EMBL/GenBank/DDBJ whole genome shotgun (WGS) entry which is preliminary data.</text>
</comment>
<reference evidence="2" key="1">
    <citation type="submission" date="2020-08" db="EMBL/GenBank/DDBJ databases">
        <title>Multicomponent nature underlies the extraordinary mechanical properties of spider dragline silk.</title>
        <authorList>
            <person name="Kono N."/>
            <person name="Nakamura H."/>
            <person name="Mori M."/>
            <person name="Yoshida Y."/>
            <person name="Ohtoshi R."/>
            <person name="Malay A.D."/>
            <person name="Moran D.A.P."/>
            <person name="Tomita M."/>
            <person name="Numata K."/>
            <person name="Arakawa K."/>
        </authorList>
    </citation>
    <scope>NUCLEOTIDE SEQUENCE</scope>
</reference>
<feature type="transmembrane region" description="Helical" evidence="1">
    <location>
        <begin position="65"/>
        <end position="82"/>
    </location>
</feature>
<proteinExistence type="predicted"/>
<evidence type="ECO:0000313" key="2">
    <source>
        <dbReference type="EMBL" id="GFY24321.1"/>
    </source>
</evidence>
<protein>
    <submittedName>
        <fullName evidence="2">Uncharacterized protein</fullName>
    </submittedName>
</protein>
<name>A0A8X6VXR5_TRICX</name>
<organism evidence="2 3">
    <name type="scientific">Trichonephila clavipes</name>
    <name type="common">Golden silk orbweaver</name>
    <name type="synonym">Nephila clavipes</name>
    <dbReference type="NCBI Taxonomy" id="2585209"/>
    <lineage>
        <taxon>Eukaryota</taxon>
        <taxon>Metazoa</taxon>
        <taxon>Ecdysozoa</taxon>
        <taxon>Arthropoda</taxon>
        <taxon>Chelicerata</taxon>
        <taxon>Arachnida</taxon>
        <taxon>Araneae</taxon>
        <taxon>Araneomorphae</taxon>
        <taxon>Entelegynae</taxon>
        <taxon>Araneoidea</taxon>
        <taxon>Nephilidae</taxon>
        <taxon>Trichonephila</taxon>
    </lineage>
</organism>
<evidence type="ECO:0000313" key="3">
    <source>
        <dbReference type="Proteomes" id="UP000887159"/>
    </source>
</evidence>
<keyword evidence="1" id="KW-1133">Transmembrane helix</keyword>
<evidence type="ECO:0000256" key="1">
    <source>
        <dbReference type="SAM" id="Phobius"/>
    </source>
</evidence>
<keyword evidence="1" id="KW-0812">Transmembrane</keyword>